<evidence type="ECO:0000313" key="13">
    <source>
        <dbReference type="Proteomes" id="UP001212152"/>
    </source>
</evidence>
<organism evidence="12 13">
    <name type="scientific">Geranomyces variabilis</name>
    <dbReference type="NCBI Taxonomy" id="109894"/>
    <lineage>
        <taxon>Eukaryota</taxon>
        <taxon>Fungi</taxon>
        <taxon>Fungi incertae sedis</taxon>
        <taxon>Chytridiomycota</taxon>
        <taxon>Chytridiomycota incertae sedis</taxon>
        <taxon>Chytridiomycetes</taxon>
        <taxon>Spizellomycetales</taxon>
        <taxon>Powellomycetaceae</taxon>
        <taxon>Geranomyces</taxon>
    </lineage>
</organism>
<evidence type="ECO:0000256" key="1">
    <source>
        <dbReference type="ARBA" id="ARBA00004141"/>
    </source>
</evidence>
<dbReference type="PANTHER" id="PTHR11003">
    <property type="entry name" value="POTASSIUM CHANNEL, SUBFAMILY K"/>
    <property type="match status" value="1"/>
</dbReference>
<keyword evidence="4 10" id="KW-1133">Transmembrane helix</keyword>
<dbReference type="GO" id="GO:0005886">
    <property type="term" value="C:plasma membrane"/>
    <property type="evidence" value="ECO:0007669"/>
    <property type="project" value="TreeGrafter"/>
</dbReference>
<comment type="similarity">
    <text evidence="8">Belongs to the two pore domain potassium channel (TC 1.A.1.8) family.</text>
</comment>
<evidence type="ECO:0000256" key="3">
    <source>
        <dbReference type="ARBA" id="ARBA00022692"/>
    </source>
</evidence>
<keyword evidence="5 8" id="KW-0406">Ion transport</keyword>
<feature type="region of interest" description="Disordered" evidence="9">
    <location>
        <begin position="547"/>
        <end position="661"/>
    </location>
</feature>
<keyword evidence="3 8" id="KW-0812">Transmembrane</keyword>
<evidence type="ECO:0000256" key="2">
    <source>
        <dbReference type="ARBA" id="ARBA00022448"/>
    </source>
</evidence>
<dbReference type="GO" id="GO:0030322">
    <property type="term" value="P:stabilization of membrane potential"/>
    <property type="evidence" value="ECO:0007669"/>
    <property type="project" value="TreeGrafter"/>
</dbReference>
<evidence type="ECO:0000256" key="6">
    <source>
        <dbReference type="ARBA" id="ARBA00023136"/>
    </source>
</evidence>
<gene>
    <name evidence="12" type="primary">TOK1</name>
    <name evidence="12" type="ORF">HDU87_008133</name>
</gene>
<feature type="compositionally biased region" description="Low complexity" evidence="9">
    <location>
        <begin position="643"/>
        <end position="661"/>
    </location>
</feature>
<evidence type="ECO:0000256" key="8">
    <source>
        <dbReference type="RuleBase" id="RU003857"/>
    </source>
</evidence>
<feature type="compositionally biased region" description="Polar residues" evidence="9">
    <location>
        <begin position="247"/>
        <end position="266"/>
    </location>
</feature>
<dbReference type="PRINTS" id="PR01333">
    <property type="entry name" value="2POREKCHANEL"/>
</dbReference>
<feature type="region of interest" description="Disordered" evidence="9">
    <location>
        <begin position="689"/>
        <end position="747"/>
    </location>
</feature>
<proteinExistence type="inferred from homology"/>
<feature type="transmembrane region" description="Helical" evidence="10">
    <location>
        <begin position="385"/>
        <end position="405"/>
    </location>
</feature>
<evidence type="ECO:0000256" key="10">
    <source>
        <dbReference type="SAM" id="Phobius"/>
    </source>
</evidence>
<accession>A0AAD5TDX7</accession>
<feature type="transmembrane region" description="Helical" evidence="10">
    <location>
        <begin position="12"/>
        <end position="33"/>
    </location>
</feature>
<dbReference type="Gene3D" id="1.10.287.70">
    <property type="match status" value="2"/>
</dbReference>
<feature type="transmembrane region" description="Helical" evidence="10">
    <location>
        <begin position="53"/>
        <end position="76"/>
    </location>
</feature>
<feature type="transmembrane region" description="Helical" evidence="10">
    <location>
        <begin position="330"/>
        <end position="348"/>
    </location>
</feature>
<evidence type="ECO:0000259" key="11">
    <source>
        <dbReference type="Pfam" id="PF07885"/>
    </source>
</evidence>
<feature type="region of interest" description="Disordered" evidence="9">
    <location>
        <begin position="445"/>
        <end position="485"/>
    </location>
</feature>
<dbReference type="GO" id="GO:0015271">
    <property type="term" value="F:outward rectifier potassium channel activity"/>
    <property type="evidence" value="ECO:0007669"/>
    <property type="project" value="TreeGrafter"/>
</dbReference>
<keyword evidence="13" id="KW-1185">Reference proteome</keyword>
<dbReference type="InterPro" id="IPR013099">
    <property type="entry name" value="K_chnl_dom"/>
</dbReference>
<dbReference type="SUPFAM" id="SSF81324">
    <property type="entry name" value="Voltage-gated potassium channels"/>
    <property type="match status" value="2"/>
</dbReference>
<keyword evidence="7 8" id="KW-0407">Ion channel</keyword>
<feature type="domain" description="Potassium channel" evidence="11">
    <location>
        <begin position="70"/>
        <end position="131"/>
    </location>
</feature>
<keyword evidence="6 10" id="KW-0472">Membrane</keyword>
<evidence type="ECO:0000256" key="7">
    <source>
        <dbReference type="ARBA" id="ARBA00023303"/>
    </source>
</evidence>
<dbReference type="Pfam" id="PF07885">
    <property type="entry name" value="Ion_trans_2"/>
    <property type="match status" value="2"/>
</dbReference>
<evidence type="ECO:0000256" key="5">
    <source>
        <dbReference type="ARBA" id="ARBA00023065"/>
    </source>
</evidence>
<feature type="region of interest" description="Disordered" evidence="9">
    <location>
        <begin position="190"/>
        <end position="221"/>
    </location>
</feature>
<dbReference type="GO" id="GO:0022841">
    <property type="term" value="F:potassium ion leak channel activity"/>
    <property type="evidence" value="ECO:0007669"/>
    <property type="project" value="TreeGrafter"/>
</dbReference>
<keyword evidence="2 8" id="KW-0813">Transport</keyword>
<protein>
    <submittedName>
        <fullName evidence="12">Potassium channel</fullName>
    </submittedName>
</protein>
<feature type="region of interest" description="Disordered" evidence="9">
    <location>
        <begin position="234"/>
        <end position="276"/>
    </location>
</feature>
<name>A0AAD5TDX7_9FUNG</name>
<feature type="domain" description="Potassium channel" evidence="11">
    <location>
        <begin position="341"/>
        <end position="407"/>
    </location>
</feature>
<feature type="compositionally biased region" description="Low complexity" evidence="9">
    <location>
        <begin position="614"/>
        <end position="634"/>
    </location>
</feature>
<reference evidence="12" key="1">
    <citation type="submission" date="2020-05" db="EMBL/GenBank/DDBJ databases">
        <title>Phylogenomic resolution of chytrid fungi.</title>
        <authorList>
            <person name="Stajich J.E."/>
            <person name="Amses K."/>
            <person name="Simmons R."/>
            <person name="Seto K."/>
            <person name="Myers J."/>
            <person name="Bonds A."/>
            <person name="Quandt C.A."/>
            <person name="Barry K."/>
            <person name="Liu P."/>
            <person name="Grigoriev I."/>
            <person name="Longcore J.E."/>
            <person name="James T.Y."/>
        </authorList>
    </citation>
    <scope>NUCLEOTIDE SEQUENCE</scope>
    <source>
        <strain evidence="12">JEL0379</strain>
    </source>
</reference>
<evidence type="ECO:0000313" key="12">
    <source>
        <dbReference type="EMBL" id="KAJ3172273.1"/>
    </source>
</evidence>
<dbReference type="PANTHER" id="PTHR11003:SF291">
    <property type="entry name" value="IP11374P"/>
    <property type="match status" value="1"/>
</dbReference>
<comment type="subcellular location">
    <subcellularLocation>
        <location evidence="1">Membrane</location>
        <topology evidence="1">Multi-pass membrane protein</topology>
    </subcellularLocation>
</comment>
<evidence type="ECO:0000256" key="4">
    <source>
        <dbReference type="ARBA" id="ARBA00022989"/>
    </source>
</evidence>
<feature type="compositionally biased region" description="Basic and acidic residues" evidence="9">
    <location>
        <begin position="190"/>
        <end position="202"/>
    </location>
</feature>
<feature type="transmembrane region" description="Helical" evidence="10">
    <location>
        <begin position="354"/>
        <end position="373"/>
    </location>
</feature>
<evidence type="ECO:0000256" key="9">
    <source>
        <dbReference type="SAM" id="MobiDB-lite"/>
    </source>
</evidence>
<dbReference type="Proteomes" id="UP001212152">
    <property type="component" value="Unassembled WGS sequence"/>
</dbReference>
<dbReference type="AlphaFoldDB" id="A0AAD5TDX7"/>
<sequence length="747" mass="81793">MLEKKIKWCTRLIILGAAGQGLLSLAAAVFFWASRQVESARGSLTEGSFYAAISGRQLILLFIASMAYTMAMGSFYAKLEGWESDDGIYWCISTLATIGFGDIVPKTLAGKLLLPPAASLGIAILAANIYSLRQVALELLTHRLADEYSKAFGIAKQFVGREIRHLGHAIERGVEDAERGLEHVHDAVSTHRMTHSGDESHHGRANSDYGDHHASPQNIPSARGELDERLAFSAPDSHFPHRPASVERTSTNTDVHGNTDITSNARHSAPTLDSEGVPFSRAYTTSAVEPSRTMIISRGHNLPQVRIQTGHHVRRRQVVEATRRAFRQQITMASFAVTANMCAFGAFFAHFEGWSFWEGMYFAFCSLTAIGYGDYVLRTIQSRSVFFWFLYIGIGSFTYLFSLIAERALDQWTIEVSKIANRVDRYERKAKLKKMYRKGDIWREGKRRRSTTQPGDVAAPASCEHDMPGPSEPSECYDTSDPALSDDDDLRLRARRLYGAEDAEGLAVPPMWRNSPDQSPDLLHIEEYTAPSQTEVPIFLTDDEMEASETTSLVGPSSEGRGMGISWAPTFVSSANSSPPPPQQQQASVRFRSPTPVRPRARSMNISLDAQPGPSSSSPKRSVLSSLLSKSVSPNDGRGSTNASPSIGALSSSISPRSSRSRLVGLPISRHMSLEVNPERMPIGSVIVEPPAGAFGHRRGASVTVSGQGSRRPARRRREGNVSDEEAGEGYSSGGSSEDEDVRSALR</sequence>
<dbReference type="EMBL" id="JADGJQ010000080">
    <property type="protein sequence ID" value="KAJ3172273.1"/>
    <property type="molecule type" value="Genomic_DNA"/>
</dbReference>
<comment type="caution">
    <text evidence="12">The sequence shown here is derived from an EMBL/GenBank/DDBJ whole genome shotgun (WGS) entry which is preliminary data.</text>
</comment>
<dbReference type="InterPro" id="IPR003280">
    <property type="entry name" value="2pore_dom_K_chnl"/>
</dbReference>